<dbReference type="Pfam" id="PF07152">
    <property type="entry name" value="YaeQ"/>
    <property type="match status" value="1"/>
</dbReference>
<dbReference type="InterPro" id="IPR009822">
    <property type="entry name" value="YaeQ"/>
</dbReference>
<comment type="caution">
    <text evidence="1">The sequence shown here is derived from an EMBL/GenBank/DDBJ whole genome shotgun (WGS) entry which is preliminary data.</text>
</comment>
<reference evidence="2" key="1">
    <citation type="journal article" date="2019" name="Int. J. Syst. Evol. Microbiol.">
        <title>The Global Catalogue of Microorganisms (GCM) 10K type strain sequencing project: providing services to taxonomists for standard genome sequencing and annotation.</title>
        <authorList>
            <consortium name="The Broad Institute Genomics Platform"/>
            <consortium name="The Broad Institute Genome Sequencing Center for Infectious Disease"/>
            <person name="Wu L."/>
            <person name="Ma J."/>
        </authorList>
    </citation>
    <scope>NUCLEOTIDE SEQUENCE [LARGE SCALE GENOMIC DNA]</scope>
    <source>
        <strain evidence="2">KCTC 42730</strain>
    </source>
</reference>
<dbReference type="InterPro" id="IPR011335">
    <property type="entry name" value="Restrct_endonuc-II-like"/>
</dbReference>
<evidence type="ECO:0000313" key="1">
    <source>
        <dbReference type="EMBL" id="MFC3034300.1"/>
    </source>
</evidence>
<dbReference type="SMART" id="SM01322">
    <property type="entry name" value="YaeQ"/>
    <property type="match status" value="1"/>
</dbReference>
<dbReference type="RefSeq" id="WP_377127335.1">
    <property type="nucleotide sequence ID" value="NZ_JBHRSD010000038.1"/>
</dbReference>
<evidence type="ECO:0000313" key="2">
    <source>
        <dbReference type="Proteomes" id="UP001595453"/>
    </source>
</evidence>
<name>A0ABV7CNU5_9GAMM</name>
<dbReference type="Proteomes" id="UP001595453">
    <property type="component" value="Unassembled WGS sequence"/>
</dbReference>
<keyword evidence="2" id="KW-1185">Reference proteome</keyword>
<accession>A0ABV7CNU5</accession>
<organism evidence="1 2">
    <name type="scientific">Pseudoalteromonas fenneropenaei</name>
    <dbReference type="NCBI Taxonomy" id="1737459"/>
    <lineage>
        <taxon>Bacteria</taxon>
        <taxon>Pseudomonadati</taxon>
        <taxon>Pseudomonadota</taxon>
        <taxon>Gammaproteobacteria</taxon>
        <taxon>Alteromonadales</taxon>
        <taxon>Pseudoalteromonadaceae</taxon>
        <taxon>Pseudoalteromonas</taxon>
    </lineage>
</organism>
<dbReference type="SUPFAM" id="SSF52980">
    <property type="entry name" value="Restriction endonuclease-like"/>
    <property type="match status" value="1"/>
</dbReference>
<dbReference type="Gene3D" id="3.10.640.10">
    <property type="entry name" value="Restriction endonuclease-like alpha-beta roll domain"/>
    <property type="match status" value="1"/>
</dbReference>
<gene>
    <name evidence="1" type="ORF">ACFOEE_17480</name>
</gene>
<dbReference type="InterPro" id="IPR038590">
    <property type="entry name" value="YaeQ_sf"/>
</dbReference>
<dbReference type="EMBL" id="JBHRSD010000038">
    <property type="protein sequence ID" value="MFC3034300.1"/>
    <property type="molecule type" value="Genomic_DNA"/>
</dbReference>
<protein>
    <submittedName>
        <fullName evidence="1">YaeQ family protein</fullName>
    </submittedName>
</protein>
<proteinExistence type="predicted"/>
<sequence>MTQPFVCKARINVADLFHQVYHLESFTTAVGRHESLQHFVLKLLGFCALSYAPFTHWQKDPDHGVMDVWTEDEHGEVQVALFAGSISLVEIARHVRFYPKVAVLVVEDEKWFAELAPHLIAFNNVTIFAVQADFIEHIVENLTASLHWDMVIDNGQVAVTDKNSYFESTLTKLL</sequence>